<dbReference type="Proteomes" id="UP000002051">
    <property type="component" value="Unassembled WGS sequence"/>
</dbReference>
<evidence type="ECO:0000313" key="10">
    <source>
        <dbReference type="Proteomes" id="UP000002051"/>
    </source>
</evidence>
<dbReference type="EnsemblPlants" id="AES63111">
    <property type="protein sequence ID" value="AES63111"/>
    <property type="gene ID" value="MTR_1g116970"/>
</dbReference>
<dbReference type="SUPFAM" id="SSF57850">
    <property type="entry name" value="RING/U-box"/>
    <property type="match status" value="1"/>
</dbReference>
<evidence type="ECO:0000256" key="1">
    <source>
        <dbReference type="ARBA" id="ARBA00000900"/>
    </source>
</evidence>
<evidence type="ECO:0000313" key="9">
    <source>
        <dbReference type="EnsemblPlants" id="AES63111"/>
    </source>
</evidence>
<dbReference type="EC" id="2.3.2.27" evidence="2"/>
<comment type="catalytic activity">
    <reaction evidence="1">
        <text>S-ubiquitinyl-[E2 ubiquitin-conjugating enzyme]-L-cysteine + [acceptor protein]-L-lysine = [E2 ubiquitin-conjugating enzyme]-L-cysteine + N(6)-ubiquitinyl-[acceptor protein]-L-lysine.</text>
        <dbReference type="EC" id="2.3.2.27"/>
    </reaction>
</comment>
<dbReference type="GO" id="GO:0008270">
    <property type="term" value="F:zinc ion binding"/>
    <property type="evidence" value="ECO:0007669"/>
    <property type="project" value="UniProtKB-KW"/>
</dbReference>
<keyword evidence="5" id="KW-0862">Zinc</keyword>
<gene>
    <name evidence="7" type="ordered locus">MTR_1g116970</name>
    <name evidence="8" type="ORF">MtrunA17_Chr1g0213881</name>
</gene>
<dbReference type="GO" id="GO:0061630">
    <property type="term" value="F:ubiquitin protein ligase activity"/>
    <property type="evidence" value="ECO:0000318"/>
    <property type="project" value="GO_Central"/>
</dbReference>
<reference evidence="11" key="4">
    <citation type="journal article" date="2018" name="Nat. Plants">
        <title>Whole-genome landscape of Medicago truncatula symbiotic genes.</title>
        <authorList>
            <person name="Pecrix Y."/>
            <person name="Staton S.E."/>
            <person name="Sallet E."/>
            <person name="Lelandais-Briere C."/>
            <person name="Moreau S."/>
            <person name="Carrere S."/>
            <person name="Blein T."/>
            <person name="Jardinaud M.F."/>
            <person name="Latrasse D."/>
            <person name="Zouine M."/>
            <person name="Zahm M."/>
            <person name="Kreplak J."/>
            <person name="Mayjonade B."/>
            <person name="Satge C."/>
            <person name="Perez M."/>
            <person name="Cauet S."/>
            <person name="Marande W."/>
            <person name="Chantry-Darmon C."/>
            <person name="Lopez-Roques C."/>
            <person name="Bouchez O."/>
            <person name="Berard A."/>
            <person name="Debelle F."/>
            <person name="Munos S."/>
            <person name="Bendahmane A."/>
            <person name="Berges H."/>
            <person name="Niebel A."/>
            <person name="Buitink J."/>
            <person name="Frugier F."/>
            <person name="Benhamed M."/>
            <person name="Crespi M."/>
            <person name="Gouzy J."/>
            <person name="Gamas P."/>
        </authorList>
    </citation>
    <scope>NUCLEOTIDE SEQUENCE [LARGE SCALE GENOMIC DNA]</scope>
    <source>
        <strain evidence="11">cv. Jemalong A17</strain>
    </source>
</reference>
<dbReference type="GO" id="GO:0016567">
    <property type="term" value="P:protein ubiquitination"/>
    <property type="evidence" value="ECO:0000318"/>
    <property type="project" value="GO_Central"/>
</dbReference>
<keyword evidence="10" id="KW-1185">Reference proteome</keyword>
<dbReference type="InterPro" id="IPR001841">
    <property type="entry name" value="Znf_RING"/>
</dbReference>
<evidence type="ECO:0000256" key="5">
    <source>
        <dbReference type="ARBA" id="ARBA00022833"/>
    </source>
</evidence>
<dbReference type="Gramene" id="rna7010">
    <property type="protein sequence ID" value="RHN82820.1"/>
    <property type="gene ID" value="gene7010"/>
</dbReference>
<evidence type="ECO:0000313" key="7">
    <source>
        <dbReference type="EMBL" id="AES63111.1"/>
    </source>
</evidence>
<evidence type="ECO:0000313" key="8">
    <source>
        <dbReference type="EMBL" id="RHN82820.1"/>
    </source>
</evidence>
<organism evidence="7 10">
    <name type="scientific">Medicago truncatula</name>
    <name type="common">Barrel medic</name>
    <name type="synonym">Medicago tribuloides</name>
    <dbReference type="NCBI Taxonomy" id="3880"/>
    <lineage>
        <taxon>Eukaryota</taxon>
        <taxon>Viridiplantae</taxon>
        <taxon>Streptophyta</taxon>
        <taxon>Embryophyta</taxon>
        <taxon>Tracheophyta</taxon>
        <taxon>Spermatophyta</taxon>
        <taxon>Magnoliopsida</taxon>
        <taxon>eudicotyledons</taxon>
        <taxon>Gunneridae</taxon>
        <taxon>Pentapetalae</taxon>
        <taxon>rosids</taxon>
        <taxon>fabids</taxon>
        <taxon>Fabales</taxon>
        <taxon>Fabaceae</taxon>
        <taxon>Papilionoideae</taxon>
        <taxon>50 kb inversion clade</taxon>
        <taxon>NPAAA clade</taxon>
        <taxon>Hologalegina</taxon>
        <taxon>IRL clade</taxon>
        <taxon>Trifolieae</taxon>
        <taxon>Medicago</taxon>
    </lineage>
</organism>
<dbReference type="PANTHER" id="PTHR15710">
    <property type="entry name" value="E3 UBIQUITIN-PROTEIN LIGASE PRAJA"/>
    <property type="match status" value="1"/>
</dbReference>
<evidence type="ECO:0000313" key="11">
    <source>
        <dbReference type="Proteomes" id="UP000265566"/>
    </source>
</evidence>
<dbReference type="EMBL" id="PSQE01000001">
    <property type="protein sequence ID" value="RHN82820.1"/>
    <property type="molecule type" value="Genomic_DNA"/>
</dbReference>
<dbReference type="PANTHER" id="PTHR15710:SF132">
    <property type="entry name" value="E3 UBIQUITIN-PROTEIN LIGASE MPSR1"/>
    <property type="match status" value="1"/>
</dbReference>
<reference evidence="9" key="3">
    <citation type="submission" date="2015-04" db="UniProtKB">
        <authorList>
            <consortium name="EnsemblPlants"/>
        </authorList>
    </citation>
    <scope>IDENTIFICATION</scope>
    <source>
        <strain evidence="9">cv. Jemalong A17</strain>
    </source>
</reference>
<dbReference type="AlphaFoldDB" id="G7ICA8"/>
<dbReference type="EMBL" id="CM001217">
    <property type="protein sequence ID" value="AES63111.1"/>
    <property type="molecule type" value="Genomic_DNA"/>
</dbReference>
<dbReference type="GO" id="GO:0005737">
    <property type="term" value="C:cytoplasm"/>
    <property type="evidence" value="ECO:0000318"/>
    <property type="project" value="GO_Central"/>
</dbReference>
<feature type="domain" description="RING-type" evidence="6">
    <location>
        <begin position="39"/>
        <end position="67"/>
    </location>
</feature>
<dbReference type="eggNOG" id="KOG0800">
    <property type="taxonomic scope" value="Eukaryota"/>
</dbReference>
<evidence type="ECO:0000256" key="3">
    <source>
        <dbReference type="ARBA" id="ARBA00022723"/>
    </source>
</evidence>
<proteinExistence type="predicted"/>
<evidence type="ECO:0000256" key="4">
    <source>
        <dbReference type="ARBA" id="ARBA00022771"/>
    </source>
</evidence>
<dbReference type="InterPro" id="IPR013083">
    <property type="entry name" value="Znf_RING/FYVE/PHD"/>
</dbReference>
<evidence type="ECO:0000256" key="2">
    <source>
        <dbReference type="ARBA" id="ARBA00012483"/>
    </source>
</evidence>
<name>G7ICA8_MEDTR</name>
<evidence type="ECO:0000259" key="6">
    <source>
        <dbReference type="Pfam" id="PF13639"/>
    </source>
</evidence>
<accession>G7ICA8</accession>
<dbReference type="Pfam" id="PF13639">
    <property type="entry name" value="zf-RING_2"/>
    <property type="match status" value="1"/>
</dbReference>
<reference evidence="7 10" key="1">
    <citation type="journal article" date="2011" name="Nature">
        <title>The Medicago genome provides insight into the evolution of rhizobial symbioses.</title>
        <authorList>
            <person name="Young N.D."/>
            <person name="Debelle F."/>
            <person name="Oldroyd G.E."/>
            <person name="Geurts R."/>
            <person name="Cannon S.B."/>
            <person name="Udvardi M.K."/>
            <person name="Benedito V.A."/>
            <person name="Mayer K.F."/>
            <person name="Gouzy J."/>
            <person name="Schoof H."/>
            <person name="Van de Peer Y."/>
            <person name="Proost S."/>
            <person name="Cook D.R."/>
            <person name="Meyers B.C."/>
            <person name="Spannagl M."/>
            <person name="Cheung F."/>
            <person name="De Mita S."/>
            <person name="Krishnakumar V."/>
            <person name="Gundlach H."/>
            <person name="Zhou S."/>
            <person name="Mudge J."/>
            <person name="Bharti A.K."/>
            <person name="Murray J.D."/>
            <person name="Naoumkina M.A."/>
            <person name="Rosen B."/>
            <person name="Silverstein K.A."/>
            <person name="Tang H."/>
            <person name="Rombauts S."/>
            <person name="Zhao P.X."/>
            <person name="Zhou P."/>
            <person name="Barbe V."/>
            <person name="Bardou P."/>
            <person name="Bechner M."/>
            <person name="Bellec A."/>
            <person name="Berger A."/>
            <person name="Berges H."/>
            <person name="Bidwell S."/>
            <person name="Bisseling T."/>
            <person name="Choisne N."/>
            <person name="Couloux A."/>
            <person name="Denny R."/>
            <person name="Deshpande S."/>
            <person name="Dai X."/>
            <person name="Doyle J.J."/>
            <person name="Dudez A.M."/>
            <person name="Farmer A.D."/>
            <person name="Fouteau S."/>
            <person name="Franken C."/>
            <person name="Gibelin C."/>
            <person name="Gish J."/>
            <person name="Goldstein S."/>
            <person name="Gonzalez A.J."/>
            <person name="Green P.J."/>
            <person name="Hallab A."/>
            <person name="Hartog M."/>
            <person name="Hua A."/>
            <person name="Humphray S.J."/>
            <person name="Jeong D.H."/>
            <person name="Jing Y."/>
            <person name="Jocker A."/>
            <person name="Kenton S.M."/>
            <person name="Kim D.J."/>
            <person name="Klee K."/>
            <person name="Lai H."/>
            <person name="Lang C."/>
            <person name="Lin S."/>
            <person name="Macmil S.L."/>
            <person name="Magdelenat G."/>
            <person name="Matthews L."/>
            <person name="McCorrison J."/>
            <person name="Monaghan E.L."/>
            <person name="Mun J.H."/>
            <person name="Najar F.Z."/>
            <person name="Nicholson C."/>
            <person name="Noirot C."/>
            <person name="O'Bleness M."/>
            <person name="Paule C.R."/>
            <person name="Poulain J."/>
            <person name="Prion F."/>
            <person name="Qin B."/>
            <person name="Qu C."/>
            <person name="Retzel E.F."/>
            <person name="Riddle C."/>
            <person name="Sallet E."/>
            <person name="Samain S."/>
            <person name="Samson N."/>
            <person name="Sanders I."/>
            <person name="Saurat O."/>
            <person name="Scarpelli C."/>
            <person name="Schiex T."/>
            <person name="Segurens B."/>
            <person name="Severin A.J."/>
            <person name="Sherrier D.J."/>
            <person name="Shi R."/>
            <person name="Sims S."/>
            <person name="Singer S.R."/>
            <person name="Sinharoy S."/>
            <person name="Sterck L."/>
            <person name="Viollet A."/>
            <person name="Wang B.B."/>
            <person name="Wang K."/>
            <person name="Wang M."/>
            <person name="Wang X."/>
            <person name="Warfsmann J."/>
            <person name="Weissenbach J."/>
            <person name="White D.D."/>
            <person name="White J.D."/>
            <person name="Wiley G.B."/>
            <person name="Wincker P."/>
            <person name="Xing Y."/>
            <person name="Yang L."/>
            <person name="Yao Z."/>
            <person name="Ying F."/>
            <person name="Zhai J."/>
            <person name="Zhou L."/>
            <person name="Zuber A."/>
            <person name="Denarie J."/>
            <person name="Dixon R.A."/>
            <person name="May G.D."/>
            <person name="Schwartz D.C."/>
            <person name="Rogers J."/>
            <person name="Quetier F."/>
            <person name="Town C.D."/>
            <person name="Roe B.A."/>
        </authorList>
    </citation>
    <scope>NUCLEOTIDE SEQUENCE [LARGE SCALE GENOMIC DNA]</scope>
    <source>
        <strain evidence="7">A17</strain>
        <strain evidence="9 10">cv. Jemalong A17</strain>
    </source>
</reference>
<reference evidence="7 10" key="2">
    <citation type="journal article" date="2014" name="BMC Genomics">
        <title>An improved genome release (version Mt4.0) for the model legume Medicago truncatula.</title>
        <authorList>
            <person name="Tang H."/>
            <person name="Krishnakumar V."/>
            <person name="Bidwell S."/>
            <person name="Rosen B."/>
            <person name="Chan A."/>
            <person name="Zhou S."/>
            <person name="Gentzbittel L."/>
            <person name="Childs K.L."/>
            <person name="Yandell M."/>
            <person name="Gundlach H."/>
            <person name="Mayer K.F."/>
            <person name="Schwartz D.C."/>
            <person name="Town C.D."/>
        </authorList>
    </citation>
    <scope>GENOME REANNOTATION</scope>
    <source>
        <strain evidence="9 10">cv. Jemalong A17</strain>
    </source>
</reference>
<sequence>MELQGLSNSSTTLEVLQKESIEDMKKVEIEEDDGGEGVVKEMPCKHRFHGKCIEKWLGIHRSCFVCRYQIHVDEKDDGMKMDEVEGGERRRVGGGEVWVSFSFLTRGLVFLLTEVGEIKVKQLLVVILMILHQALDIMMRLKIKIKIKIKLLLVSNDSLSSSRDDDDEIEN</sequence>
<dbReference type="Proteomes" id="UP000265566">
    <property type="component" value="Chromosome 1"/>
</dbReference>
<reference evidence="8" key="5">
    <citation type="journal article" date="2018" name="Nat. Plants">
        <title>Whole-genome landscape of Medicago truncatula symbiotic genes.</title>
        <authorList>
            <person name="Pecrix Y."/>
            <person name="Gamas P."/>
            <person name="Carrere S."/>
        </authorList>
    </citation>
    <scope>NUCLEOTIDE SEQUENCE</scope>
    <source>
        <tissue evidence="8">Leaves</tissue>
    </source>
</reference>
<keyword evidence="3" id="KW-0479">Metal-binding</keyword>
<dbReference type="PaxDb" id="3880-AES63111"/>
<keyword evidence="4" id="KW-0863">Zinc-finger</keyword>
<protein>
    <recommendedName>
        <fullName evidence="2">RING-type E3 ubiquitin transferase</fullName>
        <ecNumber evidence="2">2.3.2.27</ecNumber>
    </recommendedName>
</protein>
<dbReference type="Gene3D" id="3.30.40.10">
    <property type="entry name" value="Zinc/RING finger domain, C3HC4 (zinc finger)"/>
    <property type="match status" value="1"/>
</dbReference>
<dbReference type="HOGENOM" id="CLU_1565197_0_0_1"/>